<sequence length="151" mass="16512">MSSSQIGPISQQYAAAATVPLIKSPSLWLPPPIELPSDIHPLPEDITAYFVYPFTLEQHVISQQPPPHVAIAERRARNAAILHSREVEEEEREKAALHKVAPGYNPAAMLVPTHRGGSAPTVASLPQQSPKKEADPMEELVAQLEEMESSK</sequence>
<name>A0AAD3YC74_9TREE</name>
<reference evidence="2" key="2">
    <citation type="submission" date="2023-06" db="EMBL/GenBank/DDBJ databases">
        <authorList>
            <person name="Kobayashi Y."/>
            <person name="Kayamori A."/>
            <person name="Aoki K."/>
            <person name="Shiwa Y."/>
            <person name="Fujita N."/>
            <person name="Sugita T."/>
            <person name="Iwasaki W."/>
            <person name="Tanaka N."/>
            <person name="Takashima M."/>
        </authorList>
    </citation>
    <scope>NUCLEOTIDE SEQUENCE</scope>
    <source>
        <strain evidence="2">HIS016</strain>
    </source>
</reference>
<accession>A0AAD3YC74</accession>
<dbReference type="AlphaFoldDB" id="A0AAD3YC74"/>
<evidence type="ECO:0000256" key="1">
    <source>
        <dbReference type="SAM" id="MobiDB-lite"/>
    </source>
</evidence>
<reference evidence="2" key="1">
    <citation type="journal article" date="2023" name="BMC Genomics">
        <title>Chromosome-level genome assemblies of Cutaneotrichosporon spp. (Trichosporonales, Basidiomycota) reveal imbalanced evolution between nucleotide sequences and chromosome synteny.</title>
        <authorList>
            <person name="Kobayashi Y."/>
            <person name="Kayamori A."/>
            <person name="Aoki K."/>
            <person name="Shiwa Y."/>
            <person name="Matsutani M."/>
            <person name="Fujita N."/>
            <person name="Sugita T."/>
            <person name="Iwasaki W."/>
            <person name="Tanaka N."/>
            <person name="Takashima M."/>
        </authorList>
    </citation>
    <scope>NUCLEOTIDE SEQUENCE</scope>
    <source>
        <strain evidence="2">HIS016</strain>
    </source>
</reference>
<comment type="caution">
    <text evidence="2">The sequence shown here is derived from an EMBL/GenBank/DDBJ whole genome shotgun (WGS) entry which is preliminary data.</text>
</comment>
<dbReference type="EMBL" id="BTCM01000003">
    <property type="protein sequence ID" value="GMK56544.1"/>
    <property type="molecule type" value="Genomic_DNA"/>
</dbReference>
<proteinExistence type="predicted"/>
<protein>
    <submittedName>
        <fullName evidence="2">Uncharacterized protein</fullName>
    </submittedName>
</protein>
<feature type="region of interest" description="Disordered" evidence="1">
    <location>
        <begin position="107"/>
        <end position="138"/>
    </location>
</feature>
<dbReference type="Proteomes" id="UP001222932">
    <property type="component" value="Unassembled WGS sequence"/>
</dbReference>
<evidence type="ECO:0000313" key="3">
    <source>
        <dbReference type="Proteomes" id="UP001222932"/>
    </source>
</evidence>
<evidence type="ECO:0000313" key="2">
    <source>
        <dbReference type="EMBL" id="GMK56544.1"/>
    </source>
</evidence>
<organism evidence="2 3">
    <name type="scientific">Cutaneotrichosporon spelunceum</name>
    <dbReference type="NCBI Taxonomy" id="1672016"/>
    <lineage>
        <taxon>Eukaryota</taxon>
        <taxon>Fungi</taxon>
        <taxon>Dikarya</taxon>
        <taxon>Basidiomycota</taxon>
        <taxon>Agaricomycotina</taxon>
        <taxon>Tremellomycetes</taxon>
        <taxon>Trichosporonales</taxon>
        <taxon>Trichosporonaceae</taxon>
        <taxon>Cutaneotrichosporon</taxon>
    </lineage>
</organism>
<keyword evidence="3" id="KW-1185">Reference proteome</keyword>
<gene>
    <name evidence="2" type="ORF">CspeluHIS016_0303840</name>
</gene>